<accession>A0A8S0W5H4</accession>
<dbReference type="Proteomes" id="UP000467700">
    <property type="component" value="Unassembled WGS sequence"/>
</dbReference>
<dbReference type="InterPro" id="IPR029058">
    <property type="entry name" value="AB_hydrolase_fold"/>
</dbReference>
<name>A0A8S0W5H4_CYCAE</name>
<dbReference type="GO" id="GO:0016787">
    <property type="term" value="F:hydrolase activity"/>
    <property type="evidence" value="ECO:0007669"/>
    <property type="project" value="UniProtKB-KW"/>
</dbReference>
<reference evidence="3 4" key="1">
    <citation type="submission" date="2020-01" db="EMBL/GenBank/DDBJ databases">
        <authorList>
            <person name="Gupta K D."/>
        </authorList>
    </citation>
    <scope>NUCLEOTIDE SEQUENCE [LARGE SCALE GENOMIC DNA]</scope>
</reference>
<dbReference type="PANTHER" id="PTHR48081:SF8">
    <property type="entry name" value="ALPHA_BETA HYDROLASE FOLD-3 DOMAIN-CONTAINING PROTEIN-RELATED"/>
    <property type="match status" value="1"/>
</dbReference>
<dbReference type="OrthoDB" id="408631at2759"/>
<evidence type="ECO:0000313" key="4">
    <source>
        <dbReference type="Proteomes" id="UP000467700"/>
    </source>
</evidence>
<dbReference type="AlphaFoldDB" id="A0A8S0W5H4"/>
<keyword evidence="1" id="KW-0378">Hydrolase</keyword>
<gene>
    <name evidence="3" type="ORF">AAE3_LOCUS5531</name>
</gene>
<evidence type="ECO:0000313" key="3">
    <source>
        <dbReference type="EMBL" id="CAA7263404.1"/>
    </source>
</evidence>
<evidence type="ECO:0000256" key="1">
    <source>
        <dbReference type="ARBA" id="ARBA00022801"/>
    </source>
</evidence>
<comment type="caution">
    <text evidence="3">The sequence shown here is derived from an EMBL/GenBank/DDBJ whole genome shotgun (WGS) entry which is preliminary data.</text>
</comment>
<dbReference type="PANTHER" id="PTHR48081">
    <property type="entry name" value="AB HYDROLASE SUPERFAMILY PROTEIN C4A8.06C"/>
    <property type="match status" value="1"/>
</dbReference>
<dbReference type="EMBL" id="CACVBS010000039">
    <property type="protein sequence ID" value="CAA7263404.1"/>
    <property type="molecule type" value="Genomic_DNA"/>
</dbReference>
<proteinExistence type="predicted"/>
<dbReference type="Pfam" id="PF07859">
    <property type="entry name" value="Abhydrolase_3"/>
    <property type="match status" value="1"/>
</dbReference>
<dbReference type="SUPFAM" id="SSF53474">
    <property type="entry name" value="alpha/beta-Hydrolases"/>
    <property type="match status" value="1"/>
</dbReference>
<dbReference type="InterPro" id="IPR050300">
    <property type="entry name" value="GDXG_lipolytic_enzyme"/>
</dbReference>
<sequence>MTSSAAAKQPIHPSFISKLDLEYVKFHNEQLANLTPPHTLPWDPSIRNMAAVPGGWTLGNIGSEATFCTHMCVHANCVVISVDYRLAPENLYPTAVEDAIDTLHWIVANAQRDLVTNPNKIAVGGSSSGGNLATVLALKTVEQDLPSVFMFQLLVVPVTDNTASIETSWKGNQLTPWLSPDRMMWFRRNYLPNEADWRKWDASPIFAPDNLVARLPKAWIAVAELDILRDEGIQYGERMRKAGVEVEIEVYKGAPHPIMAMDGEF</sequence>
<feature type="domain" description="Alpha/beta hydrolase fold-3" evidence="2">
    <location>
        <begin position="54"/>
        <end position="258"/>
    </location>
</feature>
<dbReference type="Gene3D" id="3.40.50.1820">
    <property type="entry name" value="alpha/beta hydrolase"/>
    <property type="match status" value="1"/>
</dbReference>
<dbReference type="InterPro" id="IPR013094">
    <property type="entry name" value="AB_hydrolase_3"/>
</dbReference>
<evidence type="ECO:0000259" key="2">
    <source>
        <dbReference type="Pfam" id="PF07859"/>
    </source>
</evidence>
<keyword evidence="4" id="KW-1185">Reference proteome</keyword>
<organism evidence="3 4">
    <name type="scientific">Cyclocybe aegerita</name>
    <name type="common">Black poplar mushroom</name>
    <name type="synonym">Agrocybe aegerita</name>
    <dbReference type="NCBI Taxonomy" id="1973307"/>
    <lineage>
        <taxon>Eukaryota</taxon>
        <taxon>Fungi</taxon>
        <taxon>Dikarya</taxon>
        <taxon>Basidiomycota</taxon>
        <taxon>Agaricomycotina</taxon>
        <taxon>Agaricomycetes</taxon>
        <taxon>Agaricomycetidae</taxon>
        <taxon>Agaricales</taxon>
        <taxon>Agaricineae</taxon>
        <taxon>Bolbitiaceae</taxon>
        <taxon>Cyclocybe</taxon>
    </lineage>
</organism>
<protein>
    <recommendedName>
        <fullName evidence="2">Alpha/beta hydrolase fold-3 domain-containing protein</fullName>
    </recommendedName>
</protein>